<dbReference type="SUPFAM" id="SSF53328">
    <property type="entry name" value="Formyltransferase"/>
    <property type="match status" value="1"/>
</dbReference>
<accession>A0A1F5EK11</accession>
<dbReference type="PANTHER" id="PTHR11138:SF5">
    <property type="entry name" value="METHIONYL-TRNA FORMYLTRANSFERASE, MITOCHONDRIAL"/>
    <property type="match status" value="1"/>
</dbReference>
<feature type="domain" description="Formyl transferase N-terminal" evidence="3">
    <location>
        <begin position="9"/>
        <end position="187"/>
    </location>
</feature>
<dbReference type="InterPro" id="IPR041711">
    <property type="entry name" value="Met-tRNA-FMT_N"/>
</dbReference>
<dbReference type="AlphaFoldDB" id="A0A1F5EK11"/>
<protein>
    <recommendedName>
        <fullName evidence="1 2">Methionyl-tRNA formyltransferase</fullName>
        <ecNumber evidence="1 2">2.1.2.9</ecNumber>
    </recommendedName>
</protein>
<dbReference type="SUPFAM" id="SSF50486">
    <property type="entry name" value="FMT C-terminal domain-like"/>
    <property type="match status" value="1"/>
</dbReference>
<evidence type="ECO:0000256" key="1">
    <source>
        <dbReference type="ARBA" id="ARBA00012261"/>
    </source>
</evidence>
<keyword evidence="2" id="KW-0648">Protein biosynthesis</keyword>
<evidence type="ECO:0000256" key="2">
    <source>
        <dbReference type="HAMAP-Rule" id="MF_00182"/>
    </source>
</evidence>
<comment type="caution">
    <text evidence="4">The sequence shown here is derived from an EMBL/GenBank/DDBJ whole genome shotgun (WGS) entry which is preliminary data.</text>
</comment>
<dbReference type="PROSITE" id="PS00373">
    <property type="entry name" value="GART"/>
    <property type="match status" value="1"/>
</dbReference>
<dbReference type="CDD" id="cd08646">
    <property type="entry name" value="FMT_core_Met-tRNA-FMT_N"/>
    <property type="match status" value="1"/>
</dbReference>
<name>A0A1F5EK11_9BACT</name>
<feature type="binding site" evidence="2">
    <location>
        <begin position="116"/>
        <end position="119"/>
    </location>
    <ligand>
        <name>(6S)-5,6,7,8-tetrahydrofolate</name>
        <dbReference type="ChEBI" id="CHEBI:57453"/>
    </ligand>
</feature>
<dbReference type="GO" id="GO:0005829">
    <property type="term" value="C:cytosol"/>
    <property type="evidence" value="ECO:0007669"/>
    <property type="project" value="TreeGrafter"/>
</dbReference>
<dbReference type="HAMAP" id="MF_00182">
    <property type="entry name" value="Formyl_trans"/>
    <property type="match status" value="1"/>
</dbReference>
<dbReference type="EC" id="2.1.2.9" evidence="1 2"/>
<dbReference type="NCBIfam" id="TIGR00460">
    <property type="entry name" value="fmt"/>
    <property type="match status" value="1"/>
</dbReference>
<dbReference type="Proteomes" id="UP000179003">
    <property type="component" value="Unassembled WGS sequence"/>
</dbReference>
<dbReference type="EMBL" id="MFAE01000001">
    <property type="protein sequence ID" value="OGD67757.1"/>
    <property type="molecule type" value="Genomic_DNA"/>
</dbReference>
<gene>
    <name evidence="2" type="primary">fmt</name>
    <name evidence="4" type="ORF">A2442_01740</name>
</gene>
<proteinExistence type="inferred from homology"/>
<evidence type="ECO:0000313" key="4">
    <source>
        <dbReference type="EMBL" id="OGD67757.1"/>
    </source>
</evidence>
<dbReference type="STRING" id="1797582.A2442_01740"/>
<dbReference type="InterPro" id="IPR001555">
    <property type="entry name" value="GART_AS"/>
</dbReference>
<evidence type="ECO:0000259" key="3">
    <source>
        <dbReference type="Pfam" id="PF00551"/>
    </source>
</evidence>
<dbReference type="InterPro" id="IPR005794">
    <property type="entry name" value="Fmt"/>
</dbReference>
<comment type="similarity">
    <text evidence="2">Belongs to the Fmt family.</text>
</comment>
<comment type="function">
    <text evidence="2">Attaches a formyl group to the free amino group of methionyl-tRNA(fMet). The formyl group appears to play a dual role in the initiator identity of N-formylmethionyl-tRNA by promoting its recognition by IF2 and preventing the misappropriation of this tRNA by the elongation apparatus.</text>
</comment>
<organism evidence="4 5">
    <name type="scientific">Candidatus Campbellbacteria bacterium RIFOXYC2_FULL_35_25</name>
    <dbReference type="NCBI Taxonomy" id="1797582"/>
    <lineage>
        <taxon>Bacteria</taxon>
        <taxon>Candidatus Campbelliibacteriota</taxon>
    </lineage>
</organism>
<dbReference type="Gene3D" id="3.40.50.12230">
    <property type="match status" value="1"/>
</dbReference>
<keyword evidence="2 4" id="KW-0808">Transferase</keyword>
<dbReference type="InterPro" id="IPR011034">
    <property type="entry name" value="Formyl_transferase-like_C_sf"/>
</dbReference>
<dbReference type="Pfam" id="PF00551">
    <property type="entry name" value="Formyl_trans_N"/>
    <property type="match status" value="1"/>
</dbReference>
<sequence length="287" mass="33006">MKKENEKLNIVFFGTPKFSVQIMEKLKGNDLTPSLLITTPNKPKGRKLILTPPETKIWAEENKIKVLQPTKLKDPEFLKEMSANNWDLFIVASYGKIIPKEILDMPKYGTINVHPSLLPRLRGASPMQSAILSEDKTGVTIMLMDEEMDHGPILIQKDLEIDNWPPNIEELEEKLAQLGGQMLVETIPLWVEGKIEAINQDHEKATYIDKISKEEAFIDLKESPEKNYRKIQALQKIKPYFFTKKNGQKIRLIIKKAQLEDGNLEILRVVPEGKKEMDYKDFLRGNN</sequence>
<reference evidence="4 5" key="1">
    <citation type="journal article" date="2016" name="Nat. Commun.">
        <title>Thousands of microbial genomes shed light on interconnected biogeochemical processes in an aquifer system.</title>
        <authorList>
            <person name="Anantharaman K."/>
            <person name="Brown C.T."/>
            <person name="Hug L.A."/>
            <person name="Sharon I."/>
            <person name="Castelle C.J."/>
            <person name="Probst A.J."/>
            <person name="Thomas B.C."/>
            <person name="Singh A."/>
            <person name="Wilkins M.J."/>
            <person name="Karaoz U."/>
            <person name="Brodie E.L."/>
            <person name="Williams K.H."/>
            <person name="Hubbard S.S."/>
            <person name="Banfield J.F."/>
        </authorList>
    </citation>
    <scope>NUCLEOTIDE SEQUENCE [LARGE SCALE GENOMIC DNA]</scope>
</reference>
<dbReference type="PANTHER" id="PTHR11138">
    <property type="entry name" value="METHIONYL-TRNA FORMYLTRANSFERASE"/>
    <property type="match status" value="1"/>
</dbReference>
<evidence type="ECO:0000313" key="5">
    <source>
        <dbReference type="Proteomes" id="UP000179003"/>
    </source>
</evidence>
<dbReference type="InterPro" id="IPR036477">
    <property type="entry name" value="Formyl_transf_N_sf"/>
</dbReference>
<comment type="catalytic activity">
    <reaction evidence="2">
        <text>L-methionyl-tRNA(fMet) + (6R)-10-formyltetrahydrofolate = N-formyl-L-methionyl-tRNA(fMet) + (6S)-5,6,7,8-tetrahydrofolate + H(+)</text>
        <dbReference type="Rhea" id="RHEA:24380"/>
        <dbReference type="Rhea" id="RHEA-COMP:9952"/>
        <dbReference type="Rhea" id="RHEA-COMP:9953"/>
        <dbReference type="ChEBI" id="CHEBI:15378"/>
        <dbReference type="ChEBI" id="CHEBI:57453"/>
        <dbReference type="ChEBI" id="CHEBI:78530"/>
        <dbReference type="ChEBI" id="CHEBI:78844"/>
        <dbReference type="ChEBI" id="CHEBI:195366"/>
        <dbReference type="EC" id="2.1.2.9"/>
    </reaction>
</comment>
<dbReference type="GO" id="GO:0004479">
    <property type="term" value="F:methionyl-tRNA formyltransferase activity"/>
    <property type="evidence" value="ECO:0007669"/>
    <property type="project" value="UniProtKB-UniRule"/>
</dbReference>
<dbReference type="InterPro" id="IPR002376">
    <property type="entry name" value="Formyl_transf_N"/>
</dbReference>